<sequence length="620" mass="66616">LATPSPSLSSSSLSPLLRRWGGSPPAIGAWWHRRARGGVMAHAWSEEEVANRREGPLVGLFFVKGRDFLCPSRSEWIGSPSGFIDSFTAFPMLPFPLCCVWMVCWRPGIEDPVGLPPYWCRDGSAHRDIRRGVGPLERDLIATRLAVAIRLLHCASQSRQDCCRGAFLPGRNRAVAVPFPVAMLVVFRDSGFSVHGWLADDPLEGVCVPRACWACRVLQASSVAWFLLCCPAFSPGAWHLRACPVQRLSPFPGTPILGIPLRETRQSLVSLPLSALVPEARSGVRREATAWPGCGVACVVCSVAALSRPCSGVEAGARLASKACGLWVPLLAASGGGLVAVVVTAFSSRRFQVFLVARACTAVIARLCLVSVGVIGLALGRPVLLVVLALVFSQFRGPILGCQPVALSVVRQALVVDSVLVFPLALGAIVFGCGTLLRLVVLWLLMRRGGLSRSGCRGLKVQAGYSFSLSLLFFHFPSSPAVGGSPPAIGAWWRRWVRGGVMARAWREEEVANRREGPLVGSFFVKGWDFLCPSRSGWIGSPSGFIDSFTAFPMLPSSLCCVWMVCWRPGIEDPVGLPPCWCRDGLAHCEIRGGIGPLGCDLIATRLAVAIRLSGHASRS</sequence>
<name>A0A843UJU2_COLES</name>
<reference evidence="2" key="1">
    <citation type="submission" date="2017-07" db="EMBL/GenBank/DDBJ databases">
        <title>Taro Niue Genome Assembly and Annotation.</title>
        <authorList>
            <person name="Atibalentja N."/>
            <person name="Keating K."/>
            <person name="Fields C.J."/>
        </authorList>
    </citation>
    <scope>NUCLEOTIDE SEQUENCE</scope>
    <source>
        <strain evidence="2">Niue_2</strain>
        <tissue evidence="2">Leaf</tissue>
    </source>
</reference>
<protein>
    <submittedName>
        <fullName evidence="2">Uncharacterized protein</fullName>
    </submittedName>
</protein>
<keyword evidence="1" id="KW-0812">Transmembrane</keyword>
<evidence type="ECO:0000256" key="1">
    <source>
        <dbReference type="SAM" id="Phobius"/>
    </source>
</evidence>
<proteinExistence type="predicted"/>
<dbReference type="AlphaFoldDB" id="A0A843UJU2"/>
<dbReference type="Proteomes" id="UP000652761">
    <property type="component" value="Unassembled WGS sequence"/>
</dbReference>
<feature type="non-terminal residue" evidence="2">
    <location>
        <position position="1"/>
    </location>
</feature>
<dbReference type="EMBL" id="NMUH01000639">
    <property type="protein sequence ID" value="MQL82557.1"/>
    <property type="molecule type" value="Genomic_DNA"/>
</dbReference>
<gene>
    <name evidence="2" type="ORF">Taro_015030</name>
</gene>
<keyword evidence="1" id="KW-0472">Membrane</keyword>
<keyword evidence="3" id="KW-1185">Reference proteome</keyword>
<feature type="transmembrane region" description="Helical" evidence="1">
    <location>
        <begin position="367"/>
        <end position="392"/>
    </location>
</feature>
<feature type="transmembrane region" description="Helical" evidence="1">
    <location>
        <begin position="420"/>
        <end position="445"/>
    </location>
</feature>
<accession>A0A843UJU2</accession>
<keyword evidence="1" id="KW-1133">Transmembrane helix</keyword>
<evidence type="ECO:0000313" key="2">
    <source>
        <dbReference type="EMBL" id="MQL82557.1"/>
    </source>
</evidence>
<evidence type="ECO:0000313" key="3">
    <source>
        <dbReference type="Proteomes" id="UP000652761"/>
    </source>
</evidence>
<feature type="transmembrane region" description="Helical" evidence="1">
    <location>
        <begin position="326"/>
        <end position="346"/>
    </location>
</feature>
<comment type="caution">
    <text evidence="2">The sequence shown here is derived from an EMBL/GenBank/DDBJ whole genome shotgun (WGS) entry which is preliminary data.</text>
</comment>
<organism evidence="2 3">
    <name type="scientific">Colocasia esculenta</name>
    <name type="common">Wild taro</name>
    <name type="synonym">Arum esculentum</name>
    <dbReference type="NCBI Taxonomy" id="4460"/>
    <lineage>
        <taxon>Eukaryota</taxon>
        <taxon>Viridiplantae</taxon>
        <taxon>Streptophyta</taxon>
        <taxon>Embryophyta</taxon>
        <taxon>Tracheophyta</taxon>
        <taxon>Spermatophyta</taxon>
        <taxon>Magnoliopsida</taxon>
        <taxon>Liliopsida</taxon>
        <taxon>Araceae</taxon>
        <taxon>Aroideae</taxon>
        <taxon>Colocasieae</taxon>
        <taxon>Colocasia</taxon>
    </lineage>
</organism>